<sequence length="56" mass="6680">MMKLCLYFSLHPQSYRRRMLTAQYRVYKSAQLKPLITLTRTQTLYFKKGSSRTGCN</sequence>
<proteinExistence type="predicted"/>
<dbReference type="EMBL" id="GBXM01071842">
    <property type="protein sequence ID" value="JAH36735.1"/>
    <property type="molecule type" value="Transcribed_RNA"/>
</dbReference>
<evidence type="ECO:0000313" key="1">
    <source>
        <dbReference type="EMBL" id="JAH36735.1"/>
    </source>
</evidence>
<reference evidence="1" key="1">
    <citation type="submission" date="2014-11" db="EMBL/GenBank/DDBJ databases">
        <authorList>
            <person name="Amaro Gonzalez C."/>
        </authorList>
    </citation>
    <scope>NUCLEOTIDE SEQUENCE</scope>
</reference>
<organism evidence="1">
    <name type="scientific">Anguilla anguilla</name>
    <name type="common">European freshwater eel</name>
    <name type="synonym">Muraena anguilla</name>
    <dbReference type="NCBI Taxonomy" id="7936"/>
    <lineage>
        <taxon>Eukaryota</taxon>
        <taxon>Metazoa</taxon>
        <taxon>Chordata</taxon>
        <taxon>Craniata</taxon>
        <taxon>Vertebrata</taxon>
        <taxon>Euteleostomi</taxon>
        <taxon>Actinopterygii</taxon>
        <taxon>Neopterygii</taxon>
        <taxon>Teleostei</taxon>
        <taxon>Anguilliformes</taxon>
        <taxon>Anguillidae</taxon>
        <taxon>Anguilla</taxon>
    </lineage>
</organism>
<protein>
    <submittedName>
        <fullName evidence="1">Uncharacterized protein</fullName>
    </submittedName>
</protein>
<reference evidence="1" key="2">
    <citation type="journal article" date="2015" name="Fish Shellfish Immunol.">
        <title>Early steps in the European eel (Anguilla anguilla)-Vibrio vulnificus interaction in the gills: Role of the RtxA13 toxin.</title>
        <authorList>
            <person name="Callol A."/>
            <person name="Pajuelo D."/>
            <person name="Ebbesson L."/>
            <person name="Teles M."/>
            <person name="MacKenzie S."/>
            <person name="Amaro C."/>
        </authorList>
    </citation>
    <scope>NUCLEOTIDE SEQUENCE</scope>
</reference>
<accession>A0A0E9S7V6</accession>
<name>A0A0E9S7V6_ANGAN</name>
<dbReference type="AlphaFoldDB" id="A0A0E9S7V6"/>